<reference evidence="10 11" key="1">
    <citation type="submission" date="2020-10" db="EMBL/GenBank/DDBJ databases">
        <authorList>
            <person name="Klimov P.B."/>
            <person name="Dyachkov S.M."/>
            <person name="Chetverikov P.E."/>
        </authorList>
    </citation>
    <scope>NUCLEOTIDE SEQUENCE [LARGE SCALE GENOMIC DNA]</scope>
    <source>
        <strain evidence="10">BMOC 18-1129-001#AD2665</strain>
        <tissue evidence="10">Entire mites</tissue>
    </source>
</reference>
<keyword evidence="3" id="KW-0548">Nucleotidyltransferase</keyword>
<dbReference type="SUPFAM" id="SSF56672">
    <property type="entry name" value="DNA/RNA polymerases"/>
    <property type="match status" value="1"/>
</dbReference>
<sequence length="578" mass="63377">MTGDHEAPLLLTVTVNDLSIPALCDTGAIVTVMSKDTARRAKLEISQMGQSNLKVADTNGMKVLGTARASISITLDGHGKRWTGIVHVVEKLSYALILGRNVLKDLRVCIDCAVDKVSFDDVGAVSTDKPVSDAPTLNSTQTITIEPRSSKLIEVRAKLSEGQIAFGPLNPTRMALVPNGLTEIKESVCLIGVTNFTHGCSQIRAGTPLAHYETFVDYNRQLPASSVAALKLDPGKDAARAQCFVVGKKLSRSQRNALQILLQAYRDVWDGNIGQTEQASHRIELTPDAKPKKQALRRYSAKEKAEIIKQVEHMLSANIIERSSSPWSSPIVLFATDSGQFQFVRMPFGVRNAGATFQALMDSVLNGLKGTDVLVYLDDVIVATADWDKHLESLAQVLQRFRRAELKMKANKCLFGHSGLRFLGHYIGAGNSSKTRAIDKMEALSDVKGVERFLGMAGYYRRFVPDFARIAQPMTDLKKKDTPFPRIKTDASLIGLGAVLSQEERDGWHPVAYASRRTSSCEANLSATELEGLGIVWAVEYFRPYILGKSVEIATDHTALCALCDLGKRRPLPRKLAR</sequence>
<evidence type="ECO:0000256" key="1">
    <source>
        <dbReference type="ARBA" id="ARBA00012493"/>
    </source>
</evidence>
<dbReference type="Pfam" id="PF13975">
    <property type="entry name" value="gag-asp_proteas"/>
    <property type="match status" value="1"/>
</dbReference>
<proteinExistence type="predicted"/>
<evidence type="ECO:0000313" key="10">
    <source>
        <dbReference type="EMBL" id="KAG9509249.1"/>
    </source>
</evidence>
<dbReference type="CDD" id="cd00303">
    <property type="entry name" value="retropepsin_like"/>
    <property type="match status" value="1"/>
</dbReference>
<dbReference type="CDD" id="cd09274">
    <property type="entry name" value="RNase_HI_RT_Ty3"/>
    <property type="match status" value="1"/>
</dbReference>
<dbReference type="InterPro" id="IPR050951">
    <property type="entry name" value="Retrovirus_Pol_polyprotein"/>
</dbReference>
<evidence type="ECO:0000256" key="2">
    <source>
        <dbReference type="ARBA" id="ARBA00022679"/>
    </source>
</evidence>
<dbReference type="Proteomes" id="UP000825002">
    <property type="component" value="Unassembled WGS sequence"/>
</dbReference>
<dbReference type="Pfam" id="PF00078">
    <property type="entry name" value="RVT_1"/>
    <property type="match status" value="1"/>
</dbReference>
<dbReference type="SUPFAM" id="SSF50630">
    <property type="entry name" value="Acid proteases"/>
    <property type="match status" value="1"/>
</dbReference>
<keyword evidence="6" id="KW-0378">Hydrolase</keyword>
<evidence type="ECO:0000259" key="9">
    <source>
        <dbReference type="Pfam" id="PF17917"/>
    </source>
</evidence>
<dbReference type="EC" id="2.7.7.49" evidence="1"/>
<dbReference type="Pfam" id="PF17917">
    <property type="entry name" value="RT_RNaseH"/>
    <property type="match status" value="1"/>
</dbReference>
<keyword evidence="7" id="KW-0695">RNA-directed DNA polymerase</keyword>
<dbReference type="CDD" id="cd01647">
    <property type="entry name" value="RT_LTR"/>
    <property type="match status" value="1"/>
</dbReference>
<accession>A0ABQ7S741</accession>
<evidence type="ECO:0000256" key="5">
    <source>
        <dbReference type="ARBA" id="ARBA00022759"/>
    </source>
</evidence>
<evidence type="ECO:0000256" key="7">
    <source>
        <dbReference type="ARBA" id="ARBA00022918"/>
    </source>
</evidence>
<dbReference type="EMBL" id="JAIFTH010000578">
    <property type="protein sequence ID" value="KAG9509249.1"/>
    <property type="molecule type" value="Genomic_DNA"/>
</dbReference>
<protein>
    <recommendedName>
        <fullName evidence="1">RNA-directed DNA polymerase</fullName>
        <ecNumber evidence="1">2.7.7.49</ecNumber>
    </recommendedName>
</protein>
<evidence type="ECO:0000256" key="4">
    <source>
        <dbReference type="ARBA" id="ARBA00022722"/>
    </source>
</evidence>
<evidence type="ECO:0000256" key="6">
    <source>
        <dbReference type="ARBA" id="ARBA00022801"/>
    </source>
</evidence>
<keyword evidence="11" id="KW-1185">Reference proteome</keyword>
<evidence type="ECO:0000256" key="3">
    <source>
        <dbReference type="ARBA" id="ARBA00022695"/>
    </source>
</evidence>
<keyword evidence="4" id="KW-0540">Nuclease</keyword>
<feature type="domain" description="Reverse transcriptase" evidence="8">
    <location>
        <begin position="335"/>
        <end position="427"/>
    </location>
</feature>
<dbReference type="Gene3D" id="2.40.70.10">
    <property type="entry name" value="Acid Proteases"/>
    <property type="match status" value="1"/>
</dbReference>
<dbReference type="InterPro" id="IPR021109">
    <property type="entry name" value="Peptidase_aspartic_dom_sf"/>
</dbReference>
<dbReference type="InterPro" id="IPR041373">
    <property type="entry name" value="RT_RNaseH"/>
</dbReference>
<dbReference type="Gene3D" id="3.10.10.10">
    <property type="entry name" value="HIV Type 1 Reverse Transcriptase, subunit A, domain 1"/>
    <property type="match status" value="2"/>
</dbReference>
<name>A0ABQ7S741_9ACAR</name>
<feature type="non-terminal residue" evidence="10">
    <location>
        <position position="578"/>
    </location>
</feature>
<evidence type="ECO:0000313" key="11">
    <source>
        <dbReference type="Proteomes" id="UP000825002"/>
    </source>
</evidence>
<feature type="domain" description="Reverse transcriptase RNase H-like" evidence="9">
    <location>
        <begin position="486"/>
        <end position="568"/>
    </location>
</feature>
<keyword evidence="2" id="KW-0808">Transferase</keyword>
<keyword evidence="5" id="KW-0255">Endonuclease</keyword>
<dbReference type="InterPro" id="IPR000477">
    <property type="entry name" value="RT_dom"/>
</dbReference>
<dbReference type="InterPro" id="IPR043502">
    <property type="entry name" value="DNA/RNA_pol_sf"/>
</dbReference>
<evidence type="ECO:0000259" key="8">
    <source>
        <dbReference type="Pfam" id="PF00078"/>
    </source>
</evidence>
<comment type="caution">
    <text evidence="10">The sequence shown here is derived from an EMBL/GenBank/DDBJ whole genome shotgun (WGS) entry which is preliminary data.</text>
</comment>
<dbReference type="PANTHER" id="PTHR37984:SF5">
    <property type="entry name" value="PROTEIN NYNRIN-LIKE"/>
    <property type="match status" value="1"/>
</dbReference>
<dbReference type="Gene3D" id="3.30.70.270">
    <property type="match status" value="2"/>
</dbReference>
<dbReference type="PANTHER" id="PTHR37984">
    <property type="entry name" value="PROTEIN CBG26694"/>
    <property type="match status" value="1"/>
</dbReference>
<gene>
    <name evidence="10" type="primary">pol</name>
    <name evidence="10" type="ORF">GZH46_02241</name>
</gene>
<organism evidence="10 11">
    <name type="scientific">Fragariocoptes setiger</name>
    <dbReference type="NCBI Taxonomy" id="1670756"/>
    <lineage>
        <taxon>Eukaryota</taxon>
        <taxon>Metazoa</taxon>
        <taxon>Ecdysozoa</taxon>
        <taxon>Arthropoda</taxon>
        <taxon>Chelicerata</taxon>
        <taxon>Arachnida</taxon>
        <taxon>Acari</taxon>
        <taxon>Acariformes</taxon>
        <taxon>Trombidiformes</taxon>
        <taxon>Prostigmata</taxon>
        <taxon>Eupodina</taxon>
        <taxon>Eriophyoidea</taxon>
        <taxon>Phytoptidae</taxon>
        <taxon>Fragariocoptes</taxon>
    </lineage>
</organism>
<dbReference type="InterPro" id="IPR043128">
    <property type="entry name" value="Rev_trsase/Diguanyl_cyclase"/>
</dbReference>